<evidence type="ECO:0000313" key="4">
    <source>
        <dbReference type="Proteomes" id="UP000315842"/>
    </source>
</evidence>
<accession>A0A4Y3K8V3</accession>
<dbReference type="Pfam" id="PF08486">
    <property type="entry name" value="SpoIID"/>
    <property type="match status" value="1"/>
</dbReference>
<dbReference type="InterPro" id="IPR013486">
    <property type="entry name" value="SpoIID/LytB"/>
</dbReference>
<dbReference type="Proteomes" id="UP000315842">
    <property type="component" value="Unassembled WGS sequence"/>
</dbReference>
<dbReference type="PROSITE" id="PS51318">
    <property type="entry name" value="TAT"/>
    <property type="match status" value="1"/>
</dbReference>
<comment type="caution">
    <text evidence="3">The sequence shown here is derived from an EMBL/GenBank/DDBJ whole genome shotgun (WGS) entry which is preliminary data.</text>
</comment>
<keyword evidence="4" id="KW-1185">Reference proteome</keyword>
<keyword evidence="1" id="KW-0732">Signal</keyword>
<evidence type="ECO:0000256" key="1">
    <source>
        <dbReference type="SAM" id="SignalP"/>
    </source>
</evidence>
<evidence type="ECO:0000259" key="2">
    <source>
        <dbReference type="Pfam" id="PF08486"/>
    </source>
</evidence>
<dbReference type="AlphaFoldDB" id="A0A4Y3K8V3"/>
<evidence type="ECO:0000313" key="3">
    <source>
        <dbReference type="EMBL" id="GEA79804.1"/>
    </source>
</evidence>
<feature type="signal peptide" evidence="1">
    <location>
        <begin position="1"/>
        <end position="28"/>
    </location>
</feature>
<dbReference type="InterPro" id="IPR006311">
    <property type="entry name" value="TAT_signal"/>
</dbReference>
<dbReference type="EMBL" id="BJLP01000002">
    <property type="protein sequence ID" value="GEA79804.1"/>
    <property type="molecule type" value="Genomic_DNA"/>
</dbReference>
<dbReference type="GO" id="GO:0030435">
    <property type="term" value="P:sporulation resulting in formation of a cellular spore"/>
    <property type="evidence" value="ECO:0007669"/>
    <property type="project" value="InterPro"/>
</dbReference>
<sequence length="452" mass="46974">MSARVRRGALAALVAAVVVGTAAPGAWADDSSLERPGALGGTADSAVAAATARPLVDARPAAAGDLTIDGRGFGHGIGLSQYGAQGQAKAGRTASTILAFYYPGTGSTTRSDSRALKVWLRDDTDHLLTFVAEPGLTVAGSNPVAGTSNAATPLPETVVQGGKRLTVTFWQVRRSGSSWALQAKANGTWYPYTSSRVRTALAGSTKVTVRAKDSTLRNVNGSKAREYRGTLAANLTGTSASSVTVTAGTTYTSYLVSVVPSEMPSYWHQQALRAQAVAARTYAAFDAGYSSRPWWYDTCDTAACQVFKGLAEYDLKGTRLQTFTAASTTEAVKATAGLVRTYGGKLAFTQFSASNGGYTVARSGYPYLKARADTYDAYPAWQVTVSRATAESVFGVGRVTKVAVTRDGKGAYGGRATSVTVTGTAGSKTLTGDAFRIALGLRSTLFTVSVGS</sequence>
<reference evidence="3 4" key="1">
    <citation type="submission" date="2019-06" db="EMBL/GenBank/DDBJ databases">
        <title>Whole genome shotgun sequence of Cellulomonas uda NBRC 3747.</title>
        <authorList>
            <person name="Hosoyama A."/>
            <person name="Uohara A."/>
            <person name="Ohji S."/>
            <person name="Ichikawa N."/>
        </authorList>
    </citation>
    <scope>NUCLEOTIDE SEQUENCE [LARGE SCALE GENOMIC DNA]</scope>
    <source>
        <strain evidence="3 4">NBRC 3747</strain>
    </source>
</reference>
<feature type="chain" id="PRO_5021185131" description="Sporulation stage II protein D amidase enhancer LytB N-terminal domain-containing protein" evidence="1">
    <location>
        <begin position="29"/>
        <end position="452"/>
    </location>
</feature>
<proteinExistence type="predicted"/>
<protein>
    <recommendedName>
        <fullName evidence="2">Sporulation stage II protein D amidase enhancer LytB N-terminal domain-containing protein</fullName>
    </recommendedName>
</protein>
<organism evidence="3 4">
    <name type="scientific">Cellulomonas uda</name>
    <dbReference type="NCBI Taxonomy" id="1714"/>
    <lineage>
        <taxon>Bacteria</taxon>
        <taxon>Bacillati</taxon>
        <taxon>Actinomycetota</taxon>
        <taxon>Actinomycetes</taxon>
        <taxon>Micrococcales</taxon>
        <taxon>Cellulomonadaceae</taxon>
        <taxon>Cellulomonas</taxon>
    </lineage>
</organism>
<dbReference type="RefSeq" id="WP_141318015.1">
    <property type="nucleotide sequence ID" value="NZ_BJLP01000002.1"/>
</dbReference>
<gene>
    <name evidence="3" type="ORF">CUD01_02480</name>
</gene>
<dbReference type="NCBIfam" id="TIGR02669">
    <property type="entry name" value="SpoIID_LytB"/>
    <property type="match status" value="1"/>
</dbReference>
<feature type="domain" description="Sporulation stage II protein D amidase enhancer LytB N-terminal" evidence="2">
    <location>
        <begin position="243"/>
        <end position="342"/>
    </location>
</feature>
<name>A0A4Y3K8V3_CELUD</name>
<dbReference type="InterPro" id="IPR013693">
    <property type="entry name" value="SpoIID/LytB_N"/>
</dbReference>